<dbReference type="Proteomes" id="UP001162992">
    <property type="component" value="Chromosome 5"/>
</dbReference>
<name>A0ACC2DP74_DIPCM</name>
<keyword evidence="2" id="KW-1185">Reference proteome</keyword>
<comment type="caution">
    <text evidence="1">The sequence shown here is derived from an EMBL/GenBank/DDBJ whole genome shotgun (WGS) entry which is preliminary data.</text>
</comment>
<sequence>MIADQLTDMEADDKYNIQQIAAFLLVLLLIVANRGAAKSYIESCSAADKCSAFVSYRLPTFFKLGDIASMFNVNILGLLGANDFDLTQPHPEQVLLRPKQLVKIPVSCGCSDGIRQVDYIFYEVRSADSIQSIANDVFGGIVTPQQIEQANNISNSFSVSVGESIIIPFSCACNGNVFNNIPTIFVTYAVQAEDTTSSVAQAFGTAVSNLETLNDLQNFTTIVAGDIIAIPIAACTSSFRPIAADYGLIVANGTYVTTAANCIQCGCASIYLEVYCTPLPLVVNAACPSETCSGTSLNIGESDDSQSLDGCQVQSCLYDGFQQSTIFSRLQSASLPICPVAPPLPAYQPFVASPVPTTVPRPPVEAPEKSSPQEGPIQSSAYCSISRACFIQLLITLWFSLLAHF</sequence>
<evidence type="ECO:0000313" key="1">
    <source>
        <dbReference type="EMBL" id="KAJ7555984.1"/>
    </source>
</evidence>
<organism evidence="1 2">
    <name type="scientific">Diphasiastrum complanatum</name>
    <name type="common">Issler's clubmoss</name>
    <name type="synonym">Lycopodium complanatum</name>
    <dbReference type="NCBI Taxonomy" id="34168"/>
    <lineage>
        <taxon>Eukaryota</taxon>
        <taxon>Viridiplantae</taxon>
        <taxon>Streptophyta</taxon>
        <taxon>Embryophyta</taxon>
        <taxon>Tracheophyta</taxon>
        <taxon>Lycopodiopsida</taxon>
        <taxon>Lycopodiales</taxon>
        <taxon>Lycopodiaceae</taxon>
        <taxon>Lycopodioideae</taxon>
        <taxon>Diphasiastrum</taxon>
    </lineage>
</organism>
<gene>
    <name evidence="1" type="ORF">O6H91_05G064200</name>
</gene>
<reference evidence="2" key="1">
    <citation type="journal article" date="2024" name="Proc. Natl. Acad. Sci. U.S.A.">
        <title>Extraordinary preservation of gene collinearity over three hundred million years revealed in homosporous lycophytes.</title>
        <authorList>
            <person name="Li C."/>
            <person name="Wickell D."/>
            <person name="Kuo L.Y."/>
            <person name="Chen X."/>
            <person name="Nie B."/>
            <person name="Liao X."/>
            <person name="Peng D."/>
            <person name="Ji J."/>
            <person name="Jenkins J."/>
            <person name="Williams M."/>
            <person name="Shu S."/>
            <person name="Plott C."/>
            <person name="Barry K."/>
            <person name="Rajasekar S."/>
            <person name="Grimwood J."/>
            <person name="Han X."/>
            <person name="Sun S."/>
            <person name="Hou Z."/>
            <person name="He W."/>
            <person name="Dai G."/>
            <person name="Sun C."/>
            <person name="Schmutz J."/>
            <person name="Leebens-Mack J.H."/>
            <person name="Li F.W."/>
            <person name="Wang L."/>
        </authorList>
    </citation>
    <scope>NUCLEOTIDE SEQUENCE [LARGE SCALE GENOMIC DNA]</scope>
    <source>
        <strain evidence="2">cv. PW_Plant_1</strain>
    </source>
</reference>
<proteinExistence type="predicted"/>
<protein>
    <submittedName>
        <fullName evidence="1">Uncharacterized protein</fullName>
    </submittedName>
</protein>
<evidence type="ECO:0000313" key="2">
    <source>
        <dbReference type="Proteomes" id="UP001162992"/>
    </source>
</evidence>
<accession>A0ACC2DP74</accession>
<dbReference type="EMBL" id="CM055096">
    <property type="protein sequence ID" value="KAJ7555984.1"/>
    <property type="molecule type" value="Genomic_DNA"/>
</dbReference>